<proteinExistence type="predicted"/>
<evidence type="ECO:0000313" key="3">
    <source>
        <dbReference type="Proteomes" id="UP001457282"/>
    </source>
</evidence>
<comment type="caution">
    <text evidence="2">The sequence shown here is derived from an EMBL/GenBank/DDBJ whole genome shotgun (WGS) entry which is preliminary data.</text>
</comment>
<reference evidence="2 3" key="1">
    <citation type="journal article" date="2023" name="G3 (Bethesda)">
        <title>A chromosome-length genome assembly and annotation of blackberry (Rubus argutus, cv. 'Hillquist').</title>
        <authorList>
            <person name="Bruna T."/>
            <person name="Aryal R."/>
            <person name="Dudchenko O."/>
            <person name="Sargent D.J."/>
            <person name="Mead D."/>
            <person name="Buti M."/>
            <person name="Cavallini A."/>
            <person name="Hytonen T."/>
            <person name="Andres J."/>
            <person name="Pham M."/>
            <person name="Weisz D."/>
            <person name="Mascagni F."/>
            <person name="Usai G."/>
            <person name="Natali L."/>
            <person name="Bassil N."/>
            <person name="Fernandez G.E."/>
            <person name="Lomsadze A."/>
            <person name="Armour M."/>
            <person name="Olukolu B."/>
            <person name="Poorten T."/>
            <person name="Britton C."/>
            <person name="Davik J."/>
            <person name="Ashrafi H."/>
            <person name="Aiden E.L."/>
            <person name="Borodovsky M."/>
            <person name="Worthington M."/>
        </authorList>
    </citation>
    <scope>NUCLEOTIDE SEQUENCE [LARGE SCALE GENOMIC DNA]</scope>
    <source>
        <strain evidence="2">PI 553951</strain>
    </source>
</reference>
<evidence type="ECO:0000313" key="2">
    <source>
        <dbReference type="EMBL" id="KAK9932266.1"/>
    </source>
</evidence>
<dbReference type="Proteomes" id="UP001457282">
    <property type="component" value="Unassembled WGS sequence"/>
</dbReference>
<gene>
    <name evidence="2" type="ORF">M0R45_019512</name>
</gene>
<evidence type="ECO:0000256" key="1">
    <source>
        <dbReference type="SAM" id="MobiDB-lite"/>
    </source>
</evidence>
<protein>
    <submittedName>
        <fullName evidence="2">Uncharacterized protein</fullName>
    </submittedName>
</protein>
<dbReference type="AlphaFoldDB" id="A0AAW1X5J2"/>
<sequence>MAASVHHPNLTASNSHFKSPEPVPIRNHTNIPIQPKLPSTSQPPNSPPSNTTHHNPQSLASSQTNLHHQLTQPPYPLCAQDIITNLTSARELQSHHSASPILQINEKEESAEMKETDWEEKKVQASPVLAPAITVLAPPRRRRRIHRSAVSRVTKRPASLSLLRRFEASSPCPSSLELLTITDVAFDPTPPLFPNRRATVIDLS</sequence>
<dbReference type="EMBL" id="JBEDUW010000004">
    <property type="protein sequence ID" value="KAK9932266.1"/>
    <property type="molecule type" value="Genomic_DNA"/>
</dbReference>
<accession>A0AAW1X5J2</accession>
<feature type="compositionally biased region" description="Low complexity" evidence="1">
    <location>
        <begin position="38"/>
        <end position="56"/>
    </location>
</feature>
<keyword evidence="3" id="KW-1185">Reference proteome</keyword>
<organism evidence="2 3">
    <name type="scientific">Rubus argutus</name>
    <name type="common">Southern blackberry</name>
    <dbReference type="NCBI Taxonomy" id="59490"/>
    <lineage>
        <taxon>Eukaryota</taxon>
        <taxon>Viridiplantae</taxon>
        <taxon>Streptophyta</taxon>
        <taxon>Embryophyta</taxon>
        <taxon>Tracheophyta</taxon>
        <taxon>Spermatophyta</taxon>
        <taxon>Magnoliopsida</taxon>
        <taxon>eudicotyledons</taxon>
        <taxon>Gunneridae</taxon>
        <taxon>Pentapetalae</taxon>
        <taxon>rosids</taxon>
        <taxon>fabids</taxon>
        <taxon>Rosales</taxon>
        <taxon>Rosaceae</taxon>
        <taxon>Rosoideae</taxon>
        <taxon>Rosoideae incertae sedis</taxon>
        <taxon>Rubus</taxon>
    </lineage>
</organism>
<feature type="region of interest" description="Disordered" evidence="1">
    <location>
        <begin position="1"/>
        <end position="63"/>
    </location>
</feature>
<name>A0AAW1X5J2_RUBAR</name>